<dbReference type="Proteomes" id="UP001178461">
    <property type="component" value="Chromosome 11"/>
</dbReference>
<feature type="region of interest" description="Disordered" evidence="2">
    <location>
        <begin position="2063"/>
        <end position="2093"/>
    </location>
</feature>
<sequence length="3238" mass="364326">MEIKLEVLTSTCIKQRKPWPQITWLGQEKEAVFLLDDKSINEINLLSGRTKKIPQLHPLLKNVVVLTTSRNGAWLAGILKTGELFLWNKDQDTMKTVSAAEECKKVVLAAQDCSMRLYLYVSGDGNKVLLTTPTASIFLWESEECKSTPAKGCVMGQWSQIVPEASVVLPSVEEKETSVSVDFIQNEMLGDCCLCCFAFYSQEHLMLTFLEIKWQENSLKIACSFPFLIHWTQRTCSLSSLAPHCKPIKSRGALLTAFSNDGLVLAIGVNQKDLQATQILFMSTANFIAVSGSLKGCGSKKHKIQSKFIRSYWISDMSWTHDSLFLACMLKRGSLILMTCLGELLTLVTYGCSVEFGPAEFIPLHPLITYRSQNSLMQDLNHSNDSSASEGDLMRQRFSVASHPSLPFFIASDGYIITVLKFYDGFSPSAYMRSLLLDSAQRLEKLHHSLIKSKSKEKRLPLQSLSSLKANLLQHNQSQSSAFSTIPKFLQEEEETVELNGEVTHLQDYEEESDCDKLFQSHSFILGSQKGDTFVTDEGQLEFASMFDTIHAMDATGEEDDTALELNHIQKNLIAAWRVGISRNMQERDTLLNCTIRCIIYFFNILQYAKLNVAHLDHPVRNCTWIQSVLKCFQQFLSLLSWDGKHRQILGHLMKLTLQTLKLMLVEQQNQLFSNNLLGGFSLLKMVTHFLNGKNAPQYEILPAAPDVNNQVEFDSIIVSVFQAIDWSSHQHFCALNYILKLSPPAVNLSSNSEKRVIVMWQLLYKHVLWYWTQLRRKAHKSSKPVTEIQITYEGPTVEALASHTQAILQSSGERLERILKLNSVIGEEQFLIGSYKESVEAWERALQEIKGKGGKRIPFLQTRYYLAILYCHLYHYNVNEAQGLCDHLVSELLKRTQISERDDVSGAEQMITDVHTEAILAVVQSLARFMAAYFTNEPLYVLPPHNVDVLPPLHIRQDRCLRIVPLQHPIVTNAVRDHGLSCVWTVEYALDLLLVGGLIPEAVWLAHKLGDWKMAVSVGVAYQLYCQSSSGFPTSQKVEFCMPLHLTPTQIFQEKLQSFLGKPINSETSNEGDPKCKQFTDPIEEEDVNVIFSSIEEILKAAVMAETDILSGTFQLLVDSAKDLSRKFCGLVPDGLYLPAPPLYCPQPSFPGEEEHIDLALRMERVCRQKVSGVVQRILLLFRAAHCSFPAAQWYIVQLKRARKIMQKIRKKGALPSLSALPENLLNYSKCHTVFLRPTSSGDHGLDSVSCKTIACFRELCALCWMFHVRERLSDSCRRYQTARENLENQKECKTTEFDACIVEHSFSALEWACRMLPFARFMNVEELVQDIILSLTGELPPTKKVAEILVKAFPNPDDVRVPLRDKYNALHQRLRHCVVKGPNNEEIMSVVIQASHKVNMKTLKRVIRNIGPHQRSIWEPPEEETQDPEAYCYDRFSLGTSLSRSTISDLGNSQVYSDAETADSISEALMLEETRRHVSSQTQEHHKEVSNCAGELTGYGGSTEKLKDFNVEGKRIIKENCKDLTNQHVLPLVGEWEFERDDDEYVKFLDLFLTYMLERDLVNNKDSMIPFLMSFSTLLREHELNSFLFDVHTTLKRRQIRNKGQHVFRAGSCYTPVFDPSAANLDPLCDDKKKVSNKPAVLETSVCDSVMRLTARRGLFGLSQQSIYGARDSCKEKTLAPVLTQRLSEQTSSPQTAPVHRYIYKAVQVTDILQRTEPTPDMNFKFNKVARLLEWMIRWSDRRLLYDPISTQPFQECQPMMHVKTSASAILTSLWLLEQNFSSESQNQNVHLWKRHKQYASTSTVRAKLEKDISVDTGYSPSVGTPVGIQDGHAFGEPFESLPGTLHEKQSEKKEINFKDHPLTHGVEIEERNPVKLQTEEIGEYISNEDVTSENEEHEDPFAVSKSPTISVSIKSVQRKKEQPSVSDVEYPPEDPLTETLEEKFTKLDNIYHTKCETTPNNTPCSFCPEMKSETTSVQLAVSDERASFTAVSSVLSSSPLVPKNEEVNTTLPTEQPPNVSDAVRQMLQDEMFKLVQLQQINFMSLMQVVGSSFANLPNMSQQMQQSQSFQLGRNQASNTGGTDVSRTPPKLVTYDLPVKEMTTLENSSGVTKKNTNSQEKNSLHYQSHNGDTSNPLHISDSSSLPEGQTIGTSQVPPFQNLLHQVPARPLPLLSVSLNAEKIPKLIPVSKPLNNATGLPLLKLKPDFQFQPLNICPVKTPKVFNGPFPKQREAWGVPPPLVKSPQGVQMPEYKGTTEHLNLNNYDQAGRWSETVNKGHSNHVNLDEYEKKENMAPSQHLHAHLKAEKPLIDNGIPLHKTYQNFAPIPLLYLKPYSQYKHPSTMPPAKLSEKNFDSIDPFSQTGMPLLYTNLPPLTKFQTPKLIPLQNIIAFEQSRQVVQVPHIGVKDHPEKIQLLKANFKPREVRQDMNNKKRQRRRVKKQIKEKQERKKATVTFQQDGSVVSADIVEQAKVSCDIVLPITALEQRKGEQEICAASEKDNQTEFSYDLNDGGSLLNPEAVISSAGLHYLASVRKRIADLQDASTNTDPVNKSHQDVQTVSDEIVSEPDKNQAITAASASVTVVKPCEDMQTISEEIVFESGKNQLITPASASIAELLPASVPQALPPDVYLNLTFPAESGNVSLQSSSDITSDLTGRKFINVIDIEDGDLLKNLPDISESVPKHIATQPMKSEFPASAKLHHMAASVTNTIPPEEFETEGDLLQTESPQAPSKPAETEIPGDRLTLNLLNEDFSTASSTGPLARKMSRKHISAKLQEMDRQLLALQNVAERIEKEFSSTKLVVDTVEDVGTGEDDISFFAPGVKVSKEERYSTRVIVENYTEEERSLGTESFQTNYIALQTPSASPSASASNLPRIKKSSSDINVRSEELDESFSEGPLQITGLSGVSDIIADLLLEGGISASELGLTETQAKKITSLSSVMSGHSRKTEKERKELHTWMKRKRKERLAEYLQTLAEQRAKEHNPFHFRRKMPLGITTQNIKLQQKKKCEKAKALFSEHHNIRVSEALTLMHELLSDTVQLPSSDFDSLAKARSPHDFKRPHIASAGGSCHAARRKAASKGSLSQTRSFSSLSCGITPRKGRLCQTPYRRKGPESHQGEMRWKSKRHLQQWSSHKLDLRSQASDEQRKFQETDTTIRTNEESEDDAMSVWSIPDEIQRILYGGSNSHFKESLPHEDACSIASLNNLDSVSESTSSILSKLDWNAVEAMVANVEEK</sequence>
<gene>
    <name evidence="3" type="ORF">PODLI_1B042204</name>
</gene>
<evidence type="ECO:0000256" key="1">
    <source>
        <dbReference type="SAM" id="Coils"/>
    </source>
</evidence>
<dbReference type="InterPro" id="IPR028236">
    <property type="entry name" value="CPLANE1"/>
</dbReference>
<feature type="compositionally biased region" description="Basic and acidic residues" evidence="2">
    <location>
        <begin position="3137"/>
        <end position="3154"/>
    </location>
</feature>
<proteinExistence type="predicted"/>
<feature type="region of interest" description="Disordered" evidence="2">
    <location>
        <begin position="2429"/>
        <end position="2452"/>
    </location>
</feature>
<dbReference type="PANTHER" id="PTHR14492">
    <property type="entry name" value="JBTS17"/>
    <property type="match status" value="1"/>
</dbReference>
<feature type="compositionally biased region" description="Basic and acidic residues" evidence="2">
    <location>
        <begin position="3114"/>
        <end position="3125"/>
    </location>
</feature>
<feature type="compositionally biased region" description="Polar residues" evidence="2">
    <location>
        <begin position="2074"/>
        <end position="2088"/>
    </location>
</feature>
<keyword evidence="1" id="KW-0175">Coiled coil</keyword>
<feature type="region of interest" description="Disordered" evidence="2">
    <location>
        <begin position="2105"/>
        <end position="2156"/>
    </location>
</feature>
<evidence type="ECO:0000313" key="4">
    <source>
        <dbReference type="Proteomes" id="UP001178461"/>
    </source>
</evidence>
<evidence type="ECO:0000256" key="2">
    <source>
        <dbReference type="SAM" id="MobiDB-lite"/>
    </source>
</evidence>
<feature type="region of interest" description="Disordered" evidence="2">
    <location>
        <begin position="3106"/>
        <end position="3168"/>
    </location>
</feature>
<feature type="coiled-coil region" evidence="1">
    <location>
        <begin position="1271"/>
        <end position="1298"/>
    </location>
</feature>
<dbReference type="GO" id="GO:0060271">
    <property type="term" value="P:cilium assembly"/>
    <property type="evidence" value="ECO:0007669"/>
    <property type="project" value="TreeGrafter"/>
</dbReference>
<dbReference type="EMBL" id="OX395136">
    <property type="protein sequence ID" value="CAI5787670.1"/>
    <property type="molecule type" value="Genomic_DNA"/>
</dbReference>
<reference evidence="3" key="1">
    <citation type="submission" date="2022-12" db="EMBL/GenBank/DDBJ databases">
        <authorList>
            <person name="Alioto T."/>
            <person name="Alioto T."/>
            <person name="Gomez Garrido J."/>
        </authorList>
    </citation>
    <scope>NUCLEOTIDE SEQUENCE</scope>
</reference>
<feature type="region of interest" description="Disordered" evidence="2">
    <location>
        <begin position="1917"/>
        <end position="1937"/>
    </location>
</feature>
<protein>
    <recommendedName>
        <fullName evidence="5">Ciliogenesis and planar polarity effector 1</fullName>
    </recommendedName>
</protein>
<feature type="compositionally biased region" description="Polar residues" evidence="2">
    <location>
        <begin position="2106"/>
        <end position="2156"/>
    </location>
</feature>
<feature type="compositionally biased region" description="Low complexity" evidence="2">
    <location>
        <begin position="2063"/>
        <end position="2073"/>
    </location>
</feature>
<evidence type="ECO:0008006" key="5">
    <source>
        <dbReference type="Google" id="ProtNLM"/>
    </source>
</evidence>
<dbReference type="PANTHER" id="PTHR14492:SF4">
    <property type="entry name" value="CILIOGENESIS AND PLANAR POLARITY EFFECTOR 1"/>
    <property type="match status" value="1"/>
</dbReference>
<name>A0AA35L0K2_9SAUR</name>
<feature type="compositionally biased region" description="Basic residues" evidence="2">
    <location>
        <begin position="2434"/>
        <end position="2443"/>
    </location>
</feature>
<dbReference type="GO" id="GO:0035869">
    <property type="term" value="C:ciliary transition zone"/>
    <property type="evidence" value="ECO:0007669"/>
    <property type="project" value="TreeGrafter"/>
</dbReference>
<dbReference type="Pfam" id="PF15392">
    <property type="entry name" value="Joubert"/>
    <property type="match status" value="1"/>
</dbReference>
<accession>A0AA35L0K2</accession>
<evidence type="ECO:0000313" key="3">
    <source>
        <dbReference type="EMBL" id="CAI5787670.1"/>
    </source>
</evidence>
<organism evidence="3 4">
    <name type="scientific">Podarcis lilfordi</name>
    <name type="common">Lilford's wall lizard</name>
    <dbReference type="NCBI Taxonomy" id="74358"/>
    <lineage>
        <taxon>Eukaryota</taxon>
        <taxon>Metazoa</taxon>
        <taxon>Chordata</taxon>
        <taxon>Craniata</taxon>
        <taxon>Vertebrata</taxon>
        <taxon>Euteleostomi</taxon>
        <taxon>Lepidosauria</taxon>
        <taxon>Squamata</taxon>
        <taxon>Bifurcata</taxon>
        <taxon>Unidentata</taxon>
        <taxon>Episquamata</taxon>
        <taxon>Laterata</taxon>
        <taxon>Lacertibaenia</taxon>
        <taxon>Lacertidae</taxon>
        <taxon>Podarcis</taxon>
    </lineage>
</organism>
<feature type="region of interest" description="Disordered" evidence="2">
    <location>
        <begin position="3061"/>
        <end position="3086"/>
    </location>
</feature>
<keyword evidence="4" id="KW-1185">Reference proteome</keyword>
<feature type="region of interest" description="Disordered" evidence="2">
    <location>
        <begin position="2720"/>
        <end position="2742"/>
    </location>
</feature>